<dbReference type="Proteomes" id="UP000625568">
    <property type="component" value="Chromosome 3"/>
</dbReference>
<name>A0A892IL27_9BURK</name>
<gene>
    <name evidence="2" type="ORF">I6K02_28170</name>
</gene>
<dbReference type="EMBL" id="CP069484">
    <property type="protein sequence ID" value="QRO81489.1"/>
    <property type="molecule type" value="Genomic_DNA"/>
</dbReference>
<organism evidence="2 3">
    <name type="scientific">Burkholderia dolosa</name>
    <dbReference type="NCBI Taxonomy" id="152500"/>
    <lineage>
        <taxon>Bacteria</taxon>
        <taxon>Pseudomonadati</taxon>
        <taxon>Pseudomonadota</taxon>
        <taxon>Betaproteobacteria</taxon>
        <taxon>Burkholderiales</taxon>
        <taxon>Burkholderiaceae</taxon>
        <taxon>Burkholderia</taxon>
        <taxon>Burkholderia cepacia complex</taxon>
    </lineage>
</organism>
<reference evidence="2 3" key="1">
    <citation type="submission" date="2021-02" db="EMBL/GenBank/DDBJ databases">
        <title>FDA dAtabase for Regulatory Grade micrObial Sequences (FDA-ARGOS): Supporting development and validation of Infectious Disease Dx tests.</title>
        <authorList>
            <person name="Minogue T."/>
            <person name="Wolcott M."/>
            <person name="Wasieloski L."/>
            <person name="Aguilar W."/>
            <person name="Moore D."/>
            <person name="Jaissle J."/>
            <person name="Tallon L."/>
            <person name="Sadzewicz L."/>
            <person name="Zhao X."/>
            <person name="Boylan J."/>
            <person name="Ott S."/>
            <person name="Bowen H."/>
            <person name="Vavikolanu K."/>
            <person name="Mehta A."/>
            <person name="Aluvathingal J."/>
            <person name="Nadendla S."/>
            <person name="Yan Y."/>
            <person name="Sichtig H."/>
        </authorList>
    </citation>
    <scope>NUCLEOTIDE SEQUENCE [LARGE SCALE GENOMIC DNA]</scope>
    <source>
        <strain evidence="2 3">FDAARGOS_1272</strain>
    </source>
</reference>
<dbReference type="AlphaFoldDB" id="A0A892IL27"/>
<feature type="region of interest" description="Disordered" evidence="1">
    <location>
        <begin position="53"/>
        <end position="79"/>
    </location>
</feature>
<dbReference type="GeneID" id="93130953"/>
<sequence>MRDEHGRMRRPLSARVSAFADARRTLRPQQIEAAEHDYAAEHDHRDGMLAEIENRGRKPRRDAEGADAGHRGFLEYMMK</sequence>
<accession>A0A892IL27</accession>
<keyword evidence="3" id="KW-1185">Reference proteome</keyword>
<evidence type="ECO:0000313" key="3">
    <source>
        <dbReference type="Proteomes" id="UP000625568"/>
    </source>
</evidence>
<evidence type="ECO:0000313" key="2">
    <source>
        <dbReference type="EMBL" id="QRO81489.1"/>
    </source>
</evidence>
<dbReference type="RefSeq" id="WP_162487087.1">
    <property type="nucleotide sequence ID" value="NZ_CABVPR010000008.1"/>
</dbReference>
<protein>
    <submittedName>
        <fullName evidence="2">Uncharacterized protein</fullName>
    </submittedName>
</protein>
<evidence type="ECO:0000256" key="1">
    <source>
        <dbReference type="SAM" id="MobiDB-lite"/>
    </source>
</evidence>
<proteinExistence type="predicted"/>